<dbReference type="RefSeq" id="WP_017175889.1">
    <property type="nucleotide sequence ID" value="NZ_CP014107.1"/>
</dbReference>
<keyword evidence="1" id="KW-1133">Transmembrane helix</keyword>
<keyword evidence="4" id="KW-1185">Reference proteome</keyword>
<dbReference type="Gene3D" id="3.40.630.100">
    <property type="entry name" value="Poly-gamma-glutamate hydrolase, zinc-binding motif"/>
    <property type="match status" value="1"/>
</dbReference>
<dbReference type="GO" id="GO:0016787">
    <property type="term" value="F:hydrolase activity"/>
    <property type="evidence" value="ECO:0007669"/>
    <property type="project" value="UniProtKB-KW"/>
</dbReference>
<dbReference type="InterPro" id="IPR038128">
    <property type="entry name" value="Gamma_PGA_hydro_sf"/>
</dbReference>
<dbReference type="EMBL" id="JAGHKT020000023">
    <property type="protein sequence ID" value="MCM5673233.1"/>
    <property type="molecule type" value="Genomic_DNA"/>
</dbReference>
<gene>
    <name evidence="2" type="ORF">AZE34_02760</name>
    <name evidence="3" type="ORF">J7T32_010865</name>
</gene>
<evidence type="ECO:0000313" key="4">
    <source>
        <dbReference type="Proteomes" id="UP000665944"/>
    </source>
</evidence>
<sequence>MKNKKLHYRFFYYMFLTLIIILFILFFLYFYKHFDLKQNQSLDYYANFNDLKQHTTKNKDWKIITKHRKHSDTLITAIHGGSIEPGTTELARRISNIGQYNFYSFEGLRSDNNAQLHITSTVFDEPQLLDMLNHSSKTVSIHGYAGDEPIVYVGGQDKKLVQTLRHSLTDHGFTVQKTPKGIEALSNNNIINRDKKDTGVQLELTTRQRALFFKHNNLDKNNRRSPKNYTRTFYRFAEAVDQGIKKAQ</sequence>
<feature type="transmembrane region" description="Helical" evidence="1">
    <location>
        <begin position="12"/>
        <end position="31"/>
    </location>
</feature>
<dbReference type="Pfam" id="PF05908">
    <property type="entry name" value="Gamma_PGA_hydro"/>
    <property type="match status" value="1"/>
</dbReference>
<dbReference type="InterPro" id="IPR008585">
    <property type="entry name" value="Gamma_PGA_hydro"/>
</dbReference>
<reference evidence="3 4" key="2">
    <citation type="submission" date="2022-06" db="EMBL/GenBank/DDBJ databases">
        <title>Staphylococcus hominis ShoR14 genome sequence.</title>
        <authorList>
            <person name="Yeo C.C."/>
            <person name="Chew C.H."/>
            <person name="Che Hamzah A.M."/>
            <person name="Al-Trad E.I."/>
        </authorList>
    </citation>
    <scope>NUCLEOTIDE SEQUENCE [LARGE SCALE GENOMIC DNA]</scope>
    <source>
        <strain evidence="3 4">ShoR14</strain>
    </source>
</reference>
<dbReference type="Proteomes" id="UP000665944">
    <property type="component" value="Unassembled WGS sequence"/>
</dbReference>
<organism evidence="2">
    <name type="scientific">Staphylococcus hominis</name>
    <dbReference type="NCBI Taxonomy" id="1290"/>
    <lineage>
        <taxon>Bacteria</taxon>
        <taxon>Bacillati</taxon>
        <taxon>Bacillota</taxon>
        <taxon>Bacilli</taxon>
        <taxon>Bacillales</taxon>
        <taxon>Staphylococcaceae</taxon>
        <taxon>Staphylococcus</taxon>
    </lineage>
</organism>
<keyword evidence="1" id="KW-0812">Transmembrane</keyword>
<keyword evidence="1" id="KW-0472">Membrane</keyword>
<evidence type="ECO:0000313" key="2">
    <source>
        <dbReference type="EMBL" id="AVI05729.1"/>
    </source>
</evidence>
<evidence type="ECO:0000256" key="1">
    <source>
        <dbReference type="SAM" id="Phobius"/>
    </source>
</evidence>
<reference evidence="2" key="1">
    <citation type="submission" date="2016-02" db="EMBL/GenBank/DDBJ databases">
        <title>Genomic sequence of a clinical Staphylococcus hominis isolate.</title>
        <authorList>
            <person name="McClure J.M."/>
            <person name="Zhang K."/>
        </authorList>
    </citation>
    <scope>NUCLEOTIDE SEQUENCE</scope>
    <source>
        <strain evidence="2">C34847</strain>
    </source>
</reference>
<proteinExistence type="predicted"/>
<protein>
    <submittedName>
        <fullName evidence="3">Poly-gamma-glutamate hydrolase family protein</fullName>
    </submittedName>
</protein>
<dbReference type="EMBL" id="CP014567">
    <property type="protein sequence ID" value="AVI05729.1"/>
    <property type="molecule type" value="Genomic_DNA"/>
</dbReference>
<dbReference type="AlphaFoldDB" id="A0A3S7GTT9"/>
<accession>A0A3S7GTT9</accession>
<keyword evidence="3" id="KW-0378">Hydrolase</keyword>
<name>A0A3S7GTT9_STAHO</name>
<evidence type="ECO:0000313" key="3">
    <source>
        <dbReference type="EMBL" id="MCM5673233.1"/>
    </source>
</evidence>